<keyword evidence="4" id="KW-0158">Chromosome</keyword>
<evidence type="ECO:0000313" key="7">
    <source>
        <dbReference type="EMBL" id="KAG4413055.1"/>
    </source>
</evidence>
<comment type="caution">
    <text evidence="7">The sequence shown here is derived from an EMBL/GenBank/DDBJ whole genome shotgun (WGS) entry which is preliminary data.</text>
</comment>
<evidence type="ECO:0008006" key="9">
    <source>
        <dbReference type="Google" id="ProtNLM"/>
    </source>
</evidence>
<reference evidence="7" key="1">
    <citation type="submission" date="2021-02" db="EMBL/GenBank/DDBJ databases">
        <title>Genome sequence Cadophora malorum strain M34.</title>
        <authorList>
            <person name="Stefanovic E."/>
            <person name="Vu D."/>
            <person name="Scully C."/>
            <person name="Dijksterhuis J."/>
            <person name="Roader J."/>
            <person name="Houbraken J."/>
        </authorList>
    </citation>
    <scope>NUCLEOTIDE SEQUENCE</scope>
    <source>
        <strain evidence="7">M34</strain>
    </source>
</reference>
<gene>
    <name evidence="7" type="ORF">IFR04_013819</name>
</gene>
<evidence type="ECO:0000256" key="4">
    <source>
        <dbReference type="ARBA" id="ARBA00022454"/>
    </source>
</evidence>
<evidence type="ECO:0000256" key="5">
    <source>
        <dbReference type="ARBA" id="ARBA00023242"/>
    </source>
</evidence>
<protein>
    <recommendedName>
        <fullName evidence="9">Siroheme synthase</fullName>
    </recommendedName>
</protein>
<dbReference type="Pfam" id="PF13092">
    <property type="entry name" value="CENP-L"/>
    <property type="match status" value="1"/>
</dbReference>
<proteinExistence type="inferred from homology"/>
<sequence>MAPEDPSQVYPLYNTTFSLHRVTPLHTGSNEPLSNSRLRAFARQFRDILAGEVLRGVRVGLGQDDDALARVGALQSVTWRLLPEEETWSAEDETQMANDDTTISLAVCRGMIVTVTYEKMAYKAILLRDERGDYPDASMVSVREETDGFQHFPLLLARMPGSLRETFSNFLMETFDTRVSALQFSSTYLTDAFERYVANISMGEDGEPLDMIERSRALRNTIKEVLVVVGFDIPGVSACLKTIDINIAREDLPRMVARGKKIGREGNADSPFFDALATYIKGHMALDLRNEKVKIVRVACGAFVLGAEGKIKLTYLPGGGDTESSRGAATRRLVNGLIGQGAGGSLSAG</sequence>
<dbReference type="GO" id="GO:0005634">
    <property type="term" value="C:nucleus"/>
    <property type="evidence" value="ECO:0007669"/>
    <property type="project" value="UniProtKB-SubCell"/>
</dbReference>
<keyword evidence="6" id="KW-0137">Centromere</keyword>
<dbReference type="AlphaFoldDB" id="A0A8H7T1V8"/>
<evidence type="ECO:0000256" key="1">
    <source>
        <dbReference type="ARBA" id="ARBA00004123"/>
    </source>
</evidence>
<accession>A0A8H7T1V8</accession>
<organism evidence="7 8">
    <name type="scientific">Cadophora malorum</name>
    <dbReference type="NCBI Taxonomy" id="108018"/>
    <lineage>
        <taxon>Eukaryota</taxon>
        <taxon>Fungi</taxon>
        <taxon>Dikarya</taxon>
        <taxon>Ascomycota</taxon>
        <taxon>Pezizomycotina</taxon>
        <taxon>Leotiomycetes</taxon>
        <taxon>Helotiales</taxon>
        <taxon>Ploettnerulaceae</taxon>
        <taxon>Cadophora</taxon>
    </lineage>
</organism>
<evidence type="ECO:0000313" key="8">
    <source>
        <dbReference type="Proteomes" id="UP000664132"/>
    </source>
</evidence>
<name>A0A8H7T1V8_9HELO</name>
<dbReference type="InterPro" id="IPR025204">
    <property type="entry name" value="CENP-L"/>
</dbReference>
<keyword evidence="5" id="KW-0539">Nucleus</keyword>
<comment type="similarity">
    <text evidence="3">Belongs to the CENP-L/IML3 family.</text>
</comment>
<dbReference type="PANTHER" id="PTHR31740:SF2">
    <property type="entry name" value="CENTROMERE PROTEIN L"/>
    <property type="match status" value="1"/>
</dbReference>
<dbReference type="OrthoDB" id="8864979at2759"/>
<dbReference type="PANTHER" id="PTHR31740">
    <property type="entry name" value="CENTROMERE PROTEIN L"/>
    <property type="match status" value="1"/>
</dbReference>
<evidence type="ECO:0000256" key="6">
    <source>
        <dbReference type="ARBA" id="ARBA00023328"/>
    </source>
</evidence>
<dbReference type="GO" id="GO:0000775">
    <property type="term" value="C:chromosome, centromeric region"/>
    <property type="evidence" value="ECO:0007669"/>
    <property type="project" value="UniProtKB-SubCell"/>
</dbReference>
<comment type="subcellular location">
    <subcellularLocation>
        <location evidence="2">Chromosome</location>
        <location evidence="2">Centromere</location>
    </subcellularLocation>
    <subcellularLocation>
        <location evidence="1">Nucleus</location>
    </subcellularLocation>
</comment>
<keyword evidence="8" id="KW-1185">Reference proteome</keyword>
<evidence type="ECO:0000256" key="3">
    <source>
        <dbReference type="ARBA" id="ARBA00011060"/>
    </source>
</evidence>
<dbReference type="Proteomes" id="UP000664132">
    <property type="component" value="Unassembled WGS sequence"/>
</dbReference>
<evidence type="ECO:0000256" key="2">
    <source>
        <dbReference type="ARBA" id="ARBA00004584"/>
    </source>
</evidence>
<dbReference type="EMBL" id="JAFJYH010000336">
    <property type="protein sequence ID" value="KAG4413055.1"/>
    <property type="molecule type" value="Genomic_DNA"/>
</dbReference>